<dbReference type="Pfam" id="PF02872">
    <property type="entry name" value="5_nucleotid_C"/>
    <property type="match status" value="1"/>
</dbReference>
<evidence type="ECO:0000313" key="9">
    <source>
        <dbReference type="Proteomes" id="UP000198635"/>
    </source>
</evidence>
<dbReference type="PROSITE" id="PS51257">
    <property type="entry name" value="PROKAR_LIPOPROTEIN"/>
    <property type="match status" value="1"/>
</dbReference>
<evidence type="ECO:0000256" key="4">
    <source>
        <dbReference type="ARBA" id="ARBA00022741"/>
    </source>
</evidence>
<dbReference type="EMBL" id="FORX01000024">
    <property type="protein sequence ID" value="SFK42971.1"/>
    <property type="molecule type" value="Genomic_DNA"/>
</dbReference>
<evidence type="ECO:0000256" key="5">
    <source>
        <dbReference type="RuleBase" id="RU362119"/>
    </source>
</evidence>
<dbReference type="GO" id="GO:0008253">
    <property type="term" value="F:5'-nucleotidase activity"/>
    <property type="evidence" value="ECO:0007669"/>
    <property type="project" value="TreeGrafter"/>
</dbReference>
<organism evidence="8 9">
    <name type="scientific">Desulfomicrobium apsheronum</name>
    <dbReference type="NCBI Taxonomy" id="52560"/>
    <lineage>
        <taxon>Bacteria</taxon>
        <taxon>Pseudomonadati</taxon>
        <taxon>Thermodesulfobacteriota</taxon>
        <taxon>Desulfovibrionia</taxon>
        <taxon>Desulfovibrionales</taxon>
        <taxon>Desulfomicrobiaceae</taxon>
        <taxon>Desulfomicrobium</taxon>
    </lineage>
</organism>
<evidence type="ECO:0000259" key="7">
    <source>
        <dbReference type="Pfam" id="PF02872"/>
    </source>
</evidence>
<dbReference type="SUPFAM" id="SSF55816">
    <property type="entry name" value="5'-nucleotidase (syn. UDP-sugar hydrolase), C-terminal domain"/>
    <property type="match status" value="1"/>
</dbReference>
<evidence type="ECO:0000256" key="1">
    <source>
        <dbReference type="ARBA" id="ARBA00006654"/>
    </source>
</evidence>
<dbReference type="GO" id="GO:0000166">
    <property type="term" value="F:nucleotide binding"/>
    <property type="evidence" value="ECO:0007669"/>
    <property type="project" value="UniProtKB-KW"/>
</dbReference>
<dbReference type="GO" id="GO:0008768">
    <property type="term" value="F:UDP-sugar diphosphatase activity"/>
    <property type="evidence" value="ECO:0007669"/>
    <property type="project" value="TreeGrafter"/>
</dbReference>
<feature type="domain" description="5'-Nucleotidase C-terminal" evidence="7">
    <location>
        <begin position="338"/>
        <end position="484"/>
    </location>
</feature>
<dbReference type="PROSITE" id="PS00785">
    <property type="entry name" value="5_NUCLEOTIDASE_1"/>
    <property type="match status" value="1"/>
</dbReference>
<evidence type="ECO:0000313" key="8">
    <source>
        <dbReference type="EMBL" id="SFK42971.1"/>
    </source>
</evidence>
<proteinExistence type="inferred from homology"/>
<dbReference type="Pfam" id="PF00149">
    <property type="entry name" value="Metallophos"/>
    <property type="match status" value="1"/>
</dbReference>
<dbReference type="InterPro" id="IPR036907">
    <property type="entry name" value="5'-Nucleotdase_C_sf"/>
</dbReference>
<dbReference type="GO" id="GO:0009166">
    <property type="term" value="P:nucleotide catabolic process"/>
    <property type="evidence" value="ECO:0007669"/>
    <property type="project" value="InterPro"/>
</dbReference>
<dbReference type="Proteomes" id="UP000198635">
    <property type="component" value="Unassembled WGS sequence"/>
</dbReference>
<dbReference type="SUPFAM" id="SSF56300">
    <property type="entry name" value="Metallo-dependent phosphatases"/>
    <property type="match status" value="1"/>
</dbReference>
<keyword evidence="2" id="KW-0479">Metal-binding</keyword>
<dbReference type="InterPro" id="IPR029052">
    <property type="entry name" value="Metallo-depent_PP-like"/>
</dbReference>
<dbReference type="Gene3D" id="3.60.21.10">
    <property type="match status" value="1"/>
</dbReference>
<keyword evidence="3" id="KW-0732">Signal</keyword>
<sequence length="524" mass="55989">MRFQKLIRFIPVLVILLLCGCASLSHVGHTGPQALTILHTNDHHGRFWKNSAGEYGLAARKTLADAVRAEVLVGGGHVLLLDAGDVNTGVPESDMLDAEPDIQGMNAMGYDAMVVGNHEFDNPLAVLRKQERWMNFPLLAANIYDSSGQRLFAPWHLFRLRGLTVAVFGLTTESTAIVGNPEHVKGLVFRPAIDEARELVPRLRNQADVVIALTHLGFAESEIPGVPQTGSRALARAVPGIDLIVDGHSHTQLDAPVLESGTVIVQAGEYGKHLGRVDLLWTGRQVRLTGGTLLPVNLTKKVDGQTVPPTVPLAEDPALLALLTPFQEKGGEALQSVIGHGNGNFTADRAVTRSSQTALGTLACLALMEKTGADAAVMNSGGLRAGLPSGPITYKDVLTVKPFGNTICTVDMTGEELAEYLRQTASFEPGTGAFAQFGGVRFVFREGVVSDVFVGDKPLDAGRMYTVVMESYLAGGGDGYPAVKGRQGFVDTGFVDADVLREYIARHSPLDPADYDSTGAVRRE</sequence>
<dbReference type="GO" id="GO:0046872">
    <property type="term" value="F:metal ion binding"/>
    <property type="evidence" value="ECO:0007669"/>
    <property type="project" value="UniProtKB-KW"/>
</dbReference>
<evidence type="ECO:0000256" key="2">
    <source>
        <dbReference type="ARBA" id="ARBA00022723"/>
    </source>
</evidence>
<dbReference type="PROSITE" id="PS00786">
    <property type="entry name" value="5_NUCLEOTIDASE_2"/>
    <property type="match status" value="1"/>
</dbReference>
<gene>
    <name evidence="8" type="ORF">SAMN04488082_1248</name>
</gene>
<feature type="domain" description="Calcineurin-like phosphoesterase" evidence="6">
    <location>
        <begin position="35"/>
        <end position="251"/>
    </location>
</feature>
<evidence type="ECO:0000259" key="6">
    <source>
        <dbReference type="Pfam" id="PF00149"/>
    </source>
</evidence>
<dbReference type="InterPro" id="IPR006179">
    <property type="entry name" value="5_nucleotidase/apyrase"/>
</dbReference>
<dbReference type="InterPro" id="IPR004843">
    <property type="entry name" value="Calcineurin-like_PHP"/>
</dbReference>
<dbReference type="STRING" id="52560.SAMN04488082_1248"/>
<dbReference type="PANTHER" id="PTHR11575:SF46">
    <property type="entry name" value="PROTEIN USHA"/>
    <property type="match status" value="1"/>
</dbReference>
<dbReference type="PRINTS" id="PR01607">
    <property type="entry name" value="APYRASEFAMLY"/>
</dbReference>
<comment type="similarity">
    <text evidence="1 5">Belongs to the 5'-nucleotidase family.</text>
</comment>
<accession>A0A1I3ZGY9</accession>
<keyword evidence="5" id="KW-0378">Hydrolase</keyword>
<name>A0A1I3ZGY9_9BACT</name>
<dbReference type="OrthoDB" id="9803927at2"/>
<dbReference type="GO" id="GO:0030288">
    <property type="term" value="C:outer membrane-bounded periplasmic space"/>
    <property type="evidence" value="ECO:0007669"/>
    <property type="project" value="TreeGrafter"/>
</dbReference>
<keyword evidence="9" id="KW-1185">Reference proteome</keyword>
<keyword evidence="4 5" id="KW-0547">Nucleotide-binding</keyword>
<evidence type="ECO:0000256" key="3">
    <source>
        <dbReference type="ARBA" id="ARBA00022729"/>
    </source>
</evidence>
<dbReference type="RefSeq" id="WP_092378905.1">
    <property type="nucleotide sequence ID" value="NZ_FORX01000024.1"/>
</dbReference>
<dbReference type="AlphaFoldDB" id="A0A1I3ZGY9"/>
<protein>
    <submittedName>
        <fullName evidence="8">5'-nucleotidase / UDP-sugar diphosphatase</fullName>
    </submittedName>
</protein>
<dbReference type="Gene3D" id="3.90.780.10">
    <property type="entry name" value="5'-Nucleotidase, C-terminal domain"/>
    <property type="match status" value="1"/>
</dbReference>
<dbReference type="InterPro" id="IPR006146">
    <property type="entry name" value="5'-Nucleotdase_CS"/>
</dbReference>
<reference evidence="9" key="1">
    <citation type="submission" date="2016-10" db="EMBL/GenBank/DDBJ databases">
        <authorList>
            <person name="Varghese N."/>
            <person name="Submissions S."/>
        </authorList>
    </citation>
    <scope>NUCLEOTIDE SEQUENCE [LARGE SCALE GENOMIC DNA]</scope>
    <source>
        <strain evidence="9">DSM 5918</strain>
    </source>
</reference>
<dbReference type="PANTHER" id="PTHR11575">
    <property type="entry name" value="5'-NUCLEOTIDASE-RELATED"/>
    <property type="match status" value="1"/>
</dbReference>
<dbReference type="InterPro" id="IPR008334">
    <property type="entry name" value="5'-Nucleotdase_C"/>
</dbReference>